<proteinExistence type="predicted"/>
<evidence type="ECO:0000313" key="2">
    <source>
        <dbReference type="EMBL" id="APZ96815.1"/>
    </source>
</evidence>
<dbReference type="STRING" id="1891926.Fuma_06489"/>
<evidence type="ECO:0008006" key="4">
    <source>
        <dbReference type="Google" id="ProtNLM"/>
    </source>
</evidence>
<reference evidence="2 3" key="1">
    <citation type="journal article" date="2016" name="Front. Microbiol.">
        <title>Fuerstia marisgermanicae gen. nov., sp. nov., an Unusual Member of the Phylum Planctomycetes from the German Wadden Sea.</title>
        <authorList>
            <person name="Kohn T."/>
            <person name="Heuer A."/>
            <person name="Jogler M."/>
            <person name="Vollmers J."/>
            <person name="Boedeker C."/>
            <person name="Bunk B."/>
            <person name="Rast P."/>
            <person name="Borchert D."/>
            <person name="Glockner I."/>
            <person name="Freese H.M."/>
            <person name="Klenk H.P."/>
            <person name="Overmann J."/>
            <person name="Kaster A.K."/>
            <person name="Rohde M."/>
            <person name="Wiegand S."/>
            <person name="Jogler C."/>
        </authorList>
    </citation>
    <scope>NUCLEOTIDE SEQUENCE [LARGE SCALE GENOMIC DNA]</scope>
    <source>
        <strain evidence="2 3">NH11</strain>
    </source>
</reference>
<evidence type="ECO:0000313" key="3">
    <source>
        <dbReference type="Proteomes" id="UP000187735"/>
    </source>
</evidence>
<feature type="region of interest" description="Disordered" evidence="1">
    <location>
        <begin position="25"/>
        <end position="70"/>
    </location>
</feature>
<dbReference type="KEGG" id="fmr:Fuma_06489"/>
<sequence length="407" mass="44429">MKNAAFILLFLAVIFGGGYLLTTETTTESASPSAPIPTLADDTLKTGPAKPLPEPGAPEEAERPVASENGPWPKAVAEELEFDFGRMVVGGEQDHVFTIENEGEADLELLEGEPTCKCTKFELSRRIVPPGESAELTIRWVGKFKDANFAHGGRIYTNDPELPEFGVRVVGIVDQSFDILPTDVWNVPTSIGDGGTKVEGYILSRVFEDFEITDFKCDSPDFETTVTKLTPERIEGLEMRDGVLSGYEVAVSVKPDMKPGLIESKLHLTMDKGDGEATIELHAQKDGPIRILPQPGVSWSAERNGLGLGRFRATDGRKASLILLVDHTDFEDELEFTSIESHPTFVNVELDSSKAGTGKRRRYTLNVSIPPGIPAMTRNRDDPATIKIQTNHPSGQSIDIKASFVAF</sequence>
<feature type="compositionally biased region" description="Low complexity" evidence="1">
    <location>
        <begin position="25"/>
        <end position="38"/>
    </location>
</feature>
<dbReference type="OrthoDB" id="215317at2"/>
<organism evidence="2 3">
    <name type="scientific">Fuerstiella marisgermanici</name>
    <dbReference type="NCBI Taxonomy" id="1891926"/>
    <lineage>
        <taxon>Bacteria</taxon>
        <taxon>Pseudomonadati</taxon>
        <taxon>Planctomycetota</taxon>
        <taxon>Planctomycetia</taxon>
        <taxon>Planctomycetales</taxon>
        <taxon>Planctomycetaceae</taxon>
        <taxon>Fuerstiella</taxon>
    </lineage>
</organism>
<keyword evidence="3" id="KW-1185">Reference proteome</keyword>
<dbReference type="Proteomes" id="UP000187735">
    <property type="component" value="Chromosome"/>
</dbReference>
<evidence type="ECO:0000256" key="1">
    <source>
        <dbReference type="SAM" id="MobiDB-lite"/>
    </source>
</evidence>
<dbReference type="RefSeq" id="WP_077027789.1">
    <property type="nucleotide sequence ID" value="NZ_CP017641.1"/>
</dbReference>
<dbReference type="Pfam" id="PF07610">
    <property type="entry name" value="DUF1573"/>
    <property type="match status" value="1"/>
</dbReference>
<dbReference type="PANTHER" id="PTHR37833">
    <property type="entry name" value="LIPOPROTEIN-RELATED"/>
    <property type="match status" value="1"/>
</dbReference>
<gene>
    <name evidence="2" type="ORF">Fuma_06489</name>
</gene>
<dbReference type="Gene3D" id="2.60.40.10">
    <property type="entry name" value="Immunoglobulins"/>
    <property type="match status" value="1"/>
</dbReference>
<name>A0A1P8WRY1_9PLAN</name>
<dbReference type="AlphaFoldDB" id="A0A1P8WRY1"/>
<protein>
    <recommendedName>
        <fullName evidence="4">DUF1573 domain-containing protein</fullName>
    </recommendedName>
</protein>
<dbReference type="EMBL" id="CP017641">
    <property type="protein sequence ID" value="APZ96815.1"/>
    <property type="molecule type" value="Genomic_DNA"/>
</dbReference>
<dbReference type="PANTHER" id="PTHR37833:SF1">
    <property type="entry name" value="SIGNAL PEPTIDE PROTEIN"/>
    <property type="match status" value="1"/>
</dbReference>
<accession>A0A1P8WRY1</accession>
<dbReference type="InterPro" id="IPR013783">
    <property type="entry name" value="Ig-like_fold"/>
</dbReference>
<dbReference type="InterPro" id="IPR011467">
    <property type="entry name" value="DUF1573"/>
</dbReference>